<sequence>MMELQVVVLLLVEVVHIGASSLVALFVLGIEVFFSITLLFVVFCVSVSLELVNFVSVSIFALGDSIDSFCSSAAAETGEPGLLELTLLAFGEFVTFLGKYDCF</sequence>
<proteinExistence type="predicted"/>
<evidence type="ECO:0000313" key="2">
    <source>
        <dbReference type="EMBL" id="JAW14772.1"/>
    </source>
</evidence>
<organism evidence="2">
    <name type="scientific">Panstrongylus lignarius</name>
    <dbReference type="NCBI Taxonomy" id="156445"/>
    <lineage>
        <taxon>Eukaryota</taxon>
        <taxon>Metazoa</taxon>
        <taxon>Ecdysozoa</taxon>
        <taxon>Arthropoda</taxon>
        <taxon>Hexapoda</taxon>
        <taxon>Insecta</taxon>
        <taxon>Pterygota</taxon>
        <taxon>Neoptera</taxon>
        <taxon>Paraneoptera</taxon>
        <taxon>Hemiptera</taxon>
        <taxon>Heteroptera</taxon>
        <taxon>Panheteroptera</taxon>
        <taxon>Cimicomorpha</taxon>
        <taxon>Reduviidae</taxon>
        <taxon>Triatominae</taxon>
        <taxon>Panstrongylus</taxon>
    </lineage>
</organism>
<keyword evidence="1" id="KW-1133">Transmembrane helix</keyword>
<dbReference type="AlphaFoldDB" id="A0A224Y1B2"/>
<evidence type="ECO:0000256" key="1">
    <source>
        <dbReference type="SAM" id="Phobius"/>
    </source>
</evidence>
<accession>A0A224Y1B2</accession>
<feature type="transmembrane region" description="Helical" evidence="1">
    <location>
        <begin position="7"/>
        <end position="30"/>
    </location>
</feature>
<feature type="transmembrane region" description="Helical" evidence="1">
    <location>
        <begin position="36"/>
        <end position="62"/>
    </location>
</feature>
<protein>
    <submittedName>
        <fullName evidence="2">Uncharacterized protein</fullName>
    </submittedName>
</protein>
<keyword evidence="1" id="KW-0472">Membrane</keyword>
<keyword evidence="1" id="KW-0812">Transmembrane</keyword>
<name>A0A224Y1B2_9HEMI</name>
<reference evidence="2" key="1">
    <citation type="journal article" date="2018" name="PLoS Negl. Trop. Dis.">
        <title>An insight into the salivary gland and fat body transcriptome of Panstrongylus lignarius (Hemiptera: Heteroptera), the main vector of Chagas disease in Peru.</title>
        <authorList>
            <person name="Nevoa J.C."/>
            <person name="Mendes M.T."/>
            <person name="da Silva M.V."/>
            <person name="Soares S.C."/>
            <person name="Oliveira C.J.F."/>
            <person name="Ribeiro J.M.C."/>
        </authorList>
    </citation>
    <scope>NUCLEOTIDE SEQUENCE</scope>
</reference>
<dbReference type="EMBL" id="GFTR01001654">
    <property type="protein sequence ID" value="JAW14772.1"/>
    <property type="molecule type" value="Transcribed_RNA"/>
</dbReference>